<dbReference type="Proteomes" id="UP000186894">
    <property type="component" value="Unassembled WGS sequence"/>
</dbReference>
<dbReference type="InterPro" id="IPR007055">
    <property type="entry name" value="BON_dom"/>
</dbReference>
<gene>
    <name evidence="3" type="ORF">BJF95_21090</name>
</gene>
<comment type="caution">
    <text evidence="3">The sequence shown here is derived from an EMBL/GenBank/DDBJ whole genome shotgun (WGS) entry which is preliminary data.</text>
</comment>
<feature type="domain" description="BON" evidence="2">
    <location>
        <begin position="88"/>
        <end position="156"/>
    </location>
</feature>
<accession>A0A1Q8ZNB5</accession>
<evidence type="ECO:0000313" key="4">
    <source>
        <dbReference type="Proteomes" id="UP000186894"/>
    </source>
</evidence>
<organism evidence="3 4">
    <name type="scientific">Rhizobium oryziradicis</name>
    <dbReference type="NCBI Taxonomy" id="1867956"/>
    <lineage>
        <taxon>Bacteria</taxon>
        <taxon>Pseudomonadati</taxon>
        <taxon>Pseudomonadota</taxon>
        <taxon>Alphaproteobacteria</taxon>
        <taxon>Hyphomicrobiales</taxon>
        <taxon>Rhizobiaceae</taxon>
        <taxon>Rhizobium/Agrobacterium group</taxon>
        <taxon>Rhizobium</taxon>
    </lineage>
</organism>
<proteinExistence type="predicted"/>
<evidence type="ECO:0000313" key="3">
    <source>
        <dbReference type="EMBL" id="OLP43379.1"/>
    </source>
</evidence>
<dbReference type="EMBL" id="MKIM01000028">
    <property type="protein sequence ID" value="OLP43379.1"/>
    <property type="molecule type" value="Genomic_DNA"/>
</dbReference>
<evidence type="ECO:0000259" key="2">
    <source>
        <dbReference type="PROSITE" id="PS50914"/>
    </source>
</evidence>
<sequence>MTYPRHENAAPSEDDLRDLESRNIRDGWPYSDTPGAGSPASENRPYGSTPGNFDRDHNDGYRIVGVDGAGEEESLKDRLLPETIGREESDDIESKISERFEAASDVSLSNVEIFVDGHTATLTGMVDTAGERRMAARLALSVPHVHHVINEIETIGVDSHEPDDD</sequence>
<reference evidence="3 4" key="1">
    <citation type="submission" date="2016-09" db="EMBL/GenBank/DDBJ databases">
        <title>Rhizobium oryziradicis sp. nov., isolated from the root of rice.</title>
        <authorList>
            <person name="Zhao J."/>
            <person name="Zhang X."/>
        </authorList>
    </citation>
    <scope>NUCLEOTIDE SEQUENCE [LARGE SCALE GENOMIC DNA]</scope>
    <source>
        <strain evidence="3 4">N19</strain>
    </source>
</reference>
<dbReference type="Pfam" id="PF04972">
    <property type="entry name" value="BON"/>
    <property type="match status" value="1"/>
</dbReference>
<evidence type="ECO:0000256" key="1">
    <source>
        <dbReference type="SAM" id="MobiDB-lite"/>
    </source>
</evidence>
<feature type="region of interest" description="Disordered" evidence="1">
    <location>
        <begin position="1"/>
        <end position="91"/>
    </location>
</feature>
<keyword evidence="4" id="KW-1185">Reference proteome</keyword>
<name>A0A1Q8ZNB5_9HYPH</name>
<protein>
    <recommendedName>
        <fullName evidence="2">BON domain-containing protein</fullName>
    </recommendedName>
</protein>
<dbReference type="Gene3D" id="3.30.1340.30">
    <property type="match status" value="1"/>
</dbReference>
<feature type="compositionally biased region" description="Basic and acidic residues" evidence="1">
    <location>
        <begin position="73"/>
        <end position="91"/>
    </location>
</feature>
<dbReference type="OrthoDB" id="7916429at2"/>
<dbReference type="STRING" id="1867956.BJF95_21090"/>
<dbReference type="RefSeq" id="WP_075640701.1">
    <property type="nucleotide sequence ID" value="NZ_MKIM01000028.1"/>
</dbReference>
<dbReference type="PROSITE" id="PS50914">
    <property type="entry name" value="BON"/>
    <property type="match status" value="1"/>
</dbReference>
<dbReference type="AlphaFoldDB" id="A0A1Q8ZNB5"/>